<evidence type="ECO:0000256" key="2">
    <source>
        <dbReference type="ARBA" id="ARBA00023125"/>
    </source>
</evidence>
<dbReference type="InterPro" id="IPR001647">
    <property type="entry name" value="HTH_TetR"/>
</dbReference>
<gene>
    <name evidence="5" type="ORF">SAMN05443999_103211</name>
</gene>
<evidence type="ECO:0000256" key="3">
    <source>
        <dbReference type="ARBA" id="ARBA00023163"/>
    </source>
</evidence>
<dbReference type="PANTHER" id="PTHR47506">
    <property type="entry name" value="TRANSCRIPTIONAL REGULATORY PROTEIN"/>
    <property type="match status" value="1"/>
</dbReference>
<dbReference type="InterPro" id="IPR009057">
    <property type="entry name" value="Homeodomain-like_sf"/>
</dbReference>
<dbReference type="InterPro" id="IPR036271">
    <property type="entry name" value="Tet_transcr_reg_TetR-rel_C_sf"/>
</dbReference>
<sequence length="193" mass="20920">MARPVLIEDDALLAKLSRAFREVGYDGATVAILASATGLKKASLYHRFPGGKEQMARDVLSAAEAWLQARVIAVLRAQGRPQDRVAAMADALDSFYSGGKQSCLVNVLSADFGTTGPFSDQVRRLVRDLSEAISLVMQDAGMGAQDADLMAEQLLCELQGSLVLSRVLGTTRPFENFLLRLRDLPEQAGRLRP</sequence>
<keyword evidence="2" id="KW-0238">DNA-binding</keyword>
<dbReference type="EMBL" id="FOAG01000003">
    <property type="protein sequence ID" value="SEL06497.1"/>
    <property type="molecule type" value="Genomic_DNA"/>
</dbReference>
<feature type="domain" description="HTH tetR-type" evidence="4">
    <location>
        <begin position="16"/>
        <end position="57"/>
    </location>
</feature>
<proteinExistence type="predicted"/>
<dbReference type="STRING" id="1287727.SAMN05443999_103211"/>
<name>A0A1H7M7B4_9RHOB</name>
<dbReference type="Gene3D" id="1.10.357.10">
    <property type="entry name" value="Tetracycline Repressor, domain 2"/>
    <property type="match status" value="1"/>
</dbReference>
<dbReference type="SUPFAM" id="SSF46689">
    <property type="entry name" value="Homeodomain-like"/>
    <property type="match status" value="1"/>
</dbReference>
<keyword evidence="1" id="KW-0805">Transcription regulation</keyword>
<reference evidence="5 6" key="1">
    <citation type="submission" date="2016-10" db="EMBL/GenBank/DDBJ databases">
        <authorList>
            <person name="de Groot N.N."/>
        </authorList>
    </citation>
    <scope>NUCLEOTIDE SEQUENCE [LARGE SCALE GENOMIC DNA]</scope>
    <source>
        <strain evidence="5 6">DSM 100674</strain>
    </source>
</reference>
<dbReference type="Proteomes" id="UP000199582">
    <property type="component" value="Unassembled WGS sequence"/>
</dbReference>
<dbReference type="RefSeq" id="WP_093033899.1">
    <property type="nucleotide sequence ID" value="NZ_FOAG01000003.1"/>
</dbReference>
<dbReference type="AlphaFoldDB" id="A0A1H7M7B4"/>
<dbReference type="Pfam" id="PF00440">
    <property type="entry name" value="TetR_N"/>
    <property type="match status" value="1"/>
</dbReference>
<evidence type="ECO:0000256" key="1">
    <source>
        <dbReference type="ARBA" id="ARBA00023015"/>
    </source>
</evidence>
<evidence type="ECO:0000259" key="4">
    <source>
        <dbReference type="Pfam" id="PF00440"/>
    </source>
</evidence>
<dbReference type="OrthoDB" id="9779746at2"/>
<evidence type="ECO:0000313" key="6">
    <source>
        <dbReference type="Proteomes" id="UP000199582"/>
    </source>
</evidence>
<keyword evidence="3" id="KW-0804">Transcription</keyword>
<keyword evidence="6" id="KW-1185">Reference proteome</keyword>
<dbReference type="PANTHER" id="PTHR47506:SF7">
    <property type="entry name" value="TRANSCRIPTIONAL REGULATORY PROTEIN"/>
    <property type="match status" value="1"/>
</dbReference>
<organism evidence="5 6">
    <name type="scientific">Roseovarius azorensis</name>
    <dbReference type="NCBI Taxonomy" id="1287727"/>
    <lineage>
        <taxon>Bacteria</taxon>
        <taxon>Pseudomonadati</taxon>
        <taxon>Pseudomonadota</taxon>
        <taxon>Alphaproteobacteria</taxon>
        <taxon>Rhodobacterales</taxon>
        <taxon>Roseobacteraceae</taxon>
        <taxon>Roseovarius</taxon>
    </lineage>
</organism>
<evidence type="ECO:0000313" key="5">
    <source>
        <dbReference type="EMBL" id="SEL06497.1"/>
    </source>
</evidence>
<dbReference type="GO" id="GO:0003677">
    <property type="term" value="F:DNA binding"/>
    <property type="evidence" value="ECO:0007669"/>
    <property type="project" value="UniProtKB-KW"/>
</dbReference>
<dbReference type="SUPFAM" id="SSF48498">
    <property type="entry name" value="Tetracyclin repressor-like, C-terminal domain"/>
    <property type="match status" value="1"/>
</dbReference>
<accession>A0A1H7M7B4</accession>
<protein>
    <submittedName>
        <fullName evidence="5">Transcriptional regulator, TetR family</fullName>
    </submittedName>
</protein>